<organism evidence="3 4">
    <name type="scientific">Pseudobythopirellula maris</name>
    <dbReference type="NCBI Taxonomy" id="2527991"/>
    <lineage>
        <taxon>Bacteria</taxon>
        <taxon>Pseudomonadati</taxon>
        <taxon>Planctomycetota</taxon>
        <taxon>Planctomycetia</taxon>
        <taxon>Pirellulales</taxon>
        <taxon>Lacipirellulaceae</taxon>
        <taxon>Pseudobythopirellula</taxon>
    </lineage>
</organism>
<evidence type="ECO:0000313" key="4">
    <source>
        <dbReference type="Proteomes" id="UP000315440"/>
    </source>
</evidence>
<dbReference type="Proteomes" id="UP000315440">
    <property type="component" value="Unassembled WGS sequence"/>
</dbReference>
<proteinExistence type="predicted"/>
<dbReference type="EMBL" id="SJPQ01000003">
    <property type="protein sequence ID" value="TWT87658.1"/>
    <property type="molecule type" value="Genomic_DNA"/>
</dbReference>
<dbReference type="RefSeq" id="WP_197525813.1">
    <property type="nucleotide sequence ID" value="NZ_SJPQ01000003.1"/>
</dbReference>
<evidence type="ECO:0000256" key="1">
    <source>
        <dbReference type="SAM" id="MobiDB-lite"/>
    </source>
</evidence>
<reference evidence="3 4" key="1">
    <citation type="submission" date="2019-02" db="EMBL/GenBank/DDBJ databases">
        <title>Deep-cultivation of Planctomycetes and their phenomic and genomic characterization uncovers novel biology.</title>
        <authorList>
            <person name="Wiegand S."/>
            <person name="Jogler M."/>
            <person name="Boedeker C."/>
            <person name="Pinto D."/>
            <person name="Vollmers J."/>
            <person name="Rivas-Marin E."/>
            <person name="Kohn T."/>
            <person name="Peeters S.H."/>
            <person name="Heuer A."/>
            <person name="Rast P."/>
            <person name="Oberbeckmann S."/>
            <person name="Bunk B."/>
            <person name="Jeske O."/>
            <person name="Meyerdierks A."/>
            <person name="Storesund J.E."/>
            <person name="Kallscheuer N."/>
            <person name="Luecker S."/>
            <person name="Lage O.M."/>
            <person name="Pohl T."/>
            <person name="Merkel B.J."/>
            <person name="Hornburger P."/>
            <person name="Mueller R.-W."/>
            <person name="Bruemmer F."/>
            <person name="Labrenz M."/>
            <person name="Spormann A.M."/>
            <person name="Op Den Camp H."/>
            <person name="Overmann J."/>
            <person name="Amann R."/>
            <person name="Jetten M.S.M."/>
            <person name="Mascher T."/>
            <person name="Medema M.H."/>
            <person name="Devos D.P."/>
            <person name="Kaster A.-K."/>
            <person name="Ovreas L."/>
            <person name="Rohde M."/>
            <person name="Galperin M.Y."/>
            <person name="Jogler C."/>
        </authorList>
    </citation>
    <scope>NUCLEOTIDE SEQUENCE [LARGE SCALE GENOMIC DNA]</scope>
    <source>
        <strain evidence="3 4">Mal64</strain>
    </source>
</reference>
<dbReference type="AlphaFoldDB" id="A0A5C5ZKH9"/>
<evidence type="ECO:0000256" key="2">
    <source>
        <dbReference type="SAM" id="SignalP"/>
    </source>
</evidence>
<evidence type="ECO:0000313" key="3">
    <source>
        <dbReference type="EMBL" id="TWT87658.1"/>
    </source>
</evidence>
<comment type="caution">
    <text evidence="3">The sequence shown here is derived from an EMBL/GenBank/DDBJ whole genome shotgun (WGS) entry which is preliminary data.</text>
</comment>
<name>A0A5C5ZKH9_9BACT</name>
<feature type="compositionally biased region" description="Gly residues" evidence="1">
    <location>
        <begin position="52"/>
        <end position="71"/>
    </location>
</feature>
<feature type="chain" id="PRO_5023083636" evidence="2">
    <location>
        <begin position="22"/>
        <end position="148"/>
    </location>
</feature>
<protein>
    <submittedName>
        <fullName evidence="3">Uncharacterized protein</fullName>
    </submittedName>
</protein>
<feature type="region of interest" description="Disordered" evidence="1">
    <location>
        <begin position="34"/>
        <end position="88"/>
    </location>
</feature>
<accession>A0A5C5ZKH9</accession>
<keyword evidence="2" id="KW-0732">Signal</keyword>
<feature type="signal peptide" evidence="2">
    <location>
        <begin position="1"/>
        <end position="21"/>
    </location>
</feature>
<gene>
    <name evidence="3" type="ORF">Mal64_32000</name>
</gene>
<keyword evidence="4" id="KW-1185">Reference proteome</keyword>
<sequence length="148" mass="15752" precursor="true">MTKLAPLALVALLSLTAAAQASDDLFDQIASLDPSQLTTPSEDGLDATVTGHRGGNGGGHRGGGNGGGNHGGGRRNFHHNGGGNHNFHNNHRGGNFYFNHGGHHNNHHNNHHNYGGHWNGYWPPVQHAPAPLYVAPVEPVYQGYWGCH</sequence>